<dbReference type="InterPro" id="IPR035969">
    <property type="entry name" value="Rab-GAP_TBC_sf"/>
</dbReference>
<dbReference type="InterPro" id="IPR000195">
    <property type="entry name" value="Rab-GAP-TBC_dom"/>
</dbReference>
<organism evidence="8 9">
    <name type="scientific">Daphnia galeata</name>
    <dbReference type="NCBI Taxonomy" id="27404"/>
    <lineage>
        <taxon>Eukaryota</taxon>
        <taxon>Metazoa</taxon>
        <taxon>Ecdysozoa</taxon>
        <taxon>Arthropoda</taxon>
        <taxon>Crustacea</taxon>
        <taxon>Branchiopoda</taxon>
        <taxon>Diplostraca</taxon>
        <taxon>Cladocera</taxon>
        <taxon>Anomopoda</taxon>
        <taxon>Daphniidae</taxon>
        <taxon>Daphnia</taxon>
    </lineage>
</organism>
<evidence type="ECO:0000256" key="6">
    <source>
        <dbReference type="SAM" id="MobiDB-lite"/>
    </source>
</evidence>
<comment type="cofactor">
    <cofactor evidence="1">
        <name>a divalent metal cation</name>
        <dbReference type="ChEBI" id="CHEBI:60240"/>
    </cofactor>
</comment>
<dbReference type="Pfam" id="PF13613">
    <property type="entry name" value="HTH_Tnp_4"/>
    <property type="match status" value="1"/>
</dbReference>
<evidence type="ECO:0000313" key="8">
    <source>
        <dbReference type="EMBL" id="CAH0098768.1"/>
    </source>
</evidence>
<protein>
    <recommendedName>
        <fullName evidence="7">Rab-GAP TBC domain-containing protein</fullName>
    </recommendedName>
</protein>
<proteinExistence type="predicted"/>
<dbReference type="Gene3D" id="6.20.210.20">
    <property type="entry name" value="THAP domain"/>
    <property type="match status" value="1"/>
</dbReference>
<feature type="compositionally biased region" description="Polar residues" evidence="6">
    <location>
        <begin position="730"/>
        <end position="741"/>
    </location>
</feature>
<dbReference type="GO" id="GO:0003677">
    <property type="term" value="F:DNA binding"/>
    <property type="evidence" value="ECO:0007669"/>
    <property type="project" value="UniProtKB-KW"/>
</dbReference>
<evidence type="ECO:0000256" key="3">
    <source>
        <dbReference type="ARBA" id="ARBA00022771"/>
    </source>
</evidence>
<dbReference type="SUPFAM" id="SSF57716">
    <property type="entry name" value="Glucocorticoid receptor-like (DNA-binding domain)"/>
    <property type="match status" value="1"/>
</dbReference>
<evidence type="ECO:0000256" key="5">
    <source>
        <dbReference type="ARBA" id="ARBA00023125"/>
    </source>
</evidence>
<dbReference type="Pfam" id="PF05485">
    <property type="entry name" value="THAP"/>
    <property type="match status" value="1"/>
</dbReference>
<dbReference type="Pfam" id="PF13359">
    <property type="entry name" value="DDE_Tnp_4"/>
    <property type="match status" value="1"/>
</dbReference>
<keyword evidence="2" id="KW-0479">Metal-binding</keyword>
<dbReference type="Pfam" id="PF00566">
    <property type="entry name" value="RabGAP-TBC"/>
    <property type="match status" value="1"/>
</dbReference>
<keyword evidence="5" id="KW-0238">DNA-binding</keyword>
<dbReference type="InterPro" id="IPR027806">
    <property type="entry name" value="HARBI1_dom"/>
</dbReference>
<comment type="caution">
    <text evidence="8">The sequence shown here is derived from an EMBL/GenBank/DDBJ whole genome shotgun (WGS) entry which is preliminary data.</text>
</comment>
<dbReference type="Gene3D" id="1.10.8.1310">
    <property type="match status" value="1"/>
</dbReference>
<evidence type="ECO:0000259" key="7">
    <source>
        <dbReference type="PROSITE" id="PS50086"/>
    </source>
</evidence>
<gene>
    <name evidence="8" type="ORF">DGAL_LOCUS870</name>
</gene>
<dbReference type="OrthoDB" id="206700at2759"/>
<dbReference type="PANTHER" id="PTHR23080:SF144">
    <property type="entry name" value="SPINDLE AND KINETOCHORE ASSOCIATED COMPLEX SUBUNIT 3"/>
    <property type="match status" value="1"/>
</dbReference>
<feature type="region of interest" description="Disordered" evidence="6">
    <location>
        <begin position="325"/>
        <end position="347"/>
    </location>
</feature>
<dbReference type="SMART" id="SM00164">
    <property type="entry name" value="TBC"/>
    <property type="match status" value="1"/>
</dbReference>
<evidence type="ECO:0000256" key="1">
    <source>
        <dbReference type="ARBA" id="ARBA00001968"/>
    </source>
</evidence>
<reference evidence="8" key="1">
    <citation type="submission" date="2021-11" db="EMBL/GenBank/DDBJ databases">
        <authorList>
            <person name="Schell T."/>
        </authorList>
    </citation>
    <scope>NUCLEOTIDE SEQUENCE</scope>
    <source>
        <strain evidence="8">M5</strain>
    </source>
</reference>
<dbReference type="Proteomes" id="UP000789390">
    <property type="component" value="Unassembled WGS sequence"/>
</dbReference>
<feature type="region of interest" description="Disordered" evidence="6">
    <location>
        <begin position="701"/>
        <end position="741"/>
    </location>
</feature>
<dbReference type="InterPro" id="IPR006612">
    <property type="entry name" value="THAP_Znf"/>
</dbReference>
<dbReference type="SUPFAM" id="SSF47923">
    <property type="entry name" value="Ypt/Rab-GAP domain of gyp1p"/>
    <property type="match status" value="2"/>
</dbReference>
<feature type="domain" description="Rab-GAP TBC" evidence="7">
    <location>
        <begin position="1"/>
        <end position="248"/>
    </location>
</feature>
<dbReference type="AlphaFoldDB" id="A0A8J2RCB7"/>
<dbReference type="FunFam" id="1.10.472.80:FF:000143">
    <property type="entry name" value="Uncharacterized protein"/>
    <property type="match status" value="1"/>
</dbReference>
<sequence length="1044" mass="119303">MSKLVSLERSYDDEEFDKESTDTEEYLDLADLNDFIDCRTTPFWQTEKQKVIESLIENCCDTTSFREICFSRGGLMNVKGKQFIDRVSPEEIKLHHYYTQVVLDVKRILKRFPPGINENIQADLQVKVTELIIRVLIANEGLHYYQGFHDIAITLLLVLGEEKSYSVLCQLSQTHFQLFMGPDMEPTMEILNLVYALVKNENRDLYNYLTRSELGTIFCLPWTITWFGHVLNDYETIVRLFDVFIFSHPWTSMYLSAVVVLQRASDIFLTPCEMPLLHQMLSNVPDNLPFDSLIAETEKLMRTYPPDVMEKVVREMHAENIRRIKEEDEERKRRMEQRKAALQGKHKTAAIQRWTPWPGLRTFRSKTVKVVAFSFPTVLENPTFSNWNISGISQHFVTNSVSSSSLVLVLLAKGNLNFLTKVPTPARRITEGHIKHPNRAAFFSPLLMLIQIKVLQPYKPKNTENLTFINFPKKLEKRKLWFEALNLDSSKFSRNRRLHVCENHFQLDTDLKDYHKFKAGIGYCILKPNVVPHLNIPKSNLIDFEYLEEVEDDSASNESQSELCDGRVSATSSTLSSGYSSYSESGMSISIRDDDQGVSHRSGLHEDVNVVEGDALESDNTHGYVIPGEAQTPTPMLSDKATQTSHIPVIKYFTLQELENKEMLLVARGKFKTLQTNSPSPSKCESFQITSTPICGKRKFSEENSCEQSPPSTSSLYCHGRKKRNDSSWHETSTSSITSNRLTSPLHCTTEFQQRSRQRVRELMESAPKIYLGIDRDWLSVLTLLSTKFKVRGCLSSLDVIYLVLRKIRLNESFAVIGHEFGISNSHAAKLFKRFLPFISDHLTDLIVWANDESIHRAMPIGFRKSFKKVAGIGDCLEISIQKPTDAFEQALTWSEYKKGNTIKYYVAISPNGLFMFCSVGYGGRATDELIFSHSGFLDKLKEGMHIMVDRGFKKIESMVLQKGCVIVRPPSVNDGKQLTKQQVLTGRKIAGVRIHVERAIRRIREFKFLAPHACVQHSLVHNVDDAISLVCGLINLQSCLIRC</sequence>
<keyword evidence="9" id="KW-1185">Reference proteome</keyword>
<evidence type="ECO:0000256" key="4">
    <source>
        <dbReference type="ARBA" id="ARBA00022833"/>
    </source>
</evidence>
<dbReference type="GO" id="GO:0008270">
    <property type="term" value="F:zinc ion binding"/>
    <property type="evidence" value="ECO:0007669"/>
    <property type="project" value="UniProtKB-KW"/>
</dbReference>
<feature type="compositionally biased region" description="Basic and acidic residues" evidence="6">
    <location>
        <begin position="325"/>
        <end position="339"/>
    </location>
</feature>
<dbReference type="Gene3D" id="1.10.472.80">
    <property type="entry name" value="Ypt/Rab-GAP domain of gyp1p, domain 3"/>
    <property type="match status" value="1"/>
</dbReference>
<keyword evidence="4" id="KW-0862">Zinc</keyword>
<evidence type="ECO:0000256" key="2">
    <source>
        <dbReference type="ARBA" id="ARBA00022723"/>
    </source>
</evidence>
<evidence type="ECO:0000313" key="9">
    <source>
        <dbReference type="Proteomes" id="UP000789390"/>
    </source>
</evidence>
<dbReference type="PANTHER" id="PTHR23080">
    <property type="entry name" value="THAP DOMAIN PROTEIN"/>
    <property type="match status" value="1"/>
</dbReference>
<accession>A0A8J2RCB7</accession>
<dbReference type="PROSITE" id="PS50086">
    <property type="entry name" value="TBC_RABGAP"/>
    <property type="match status" value="1"/>
</dbReference>
<keyword evidence="3" id="KW-0863">Zinc-finger</keyword>
<name>A0A8J2RCB7_9CRUS</name>
<dbReference type="InterPro" id="IPR038441">
    <property type="entry name" value="THAP_Znf_sf"/>
</dbReference>
<feature type="region of interest" description="Disordered" evidence="6">
    <location>
        <begin position="555"/>
        <end position="577"/>
    </location>
</feature>
<dbReference type="InterPro" id="IPR027805">
    <property type="entry name" value="Transposase_HTH_dom"/>
</dbReference>
<dbReference type="EMBL" id="CAKKLH010000007">
    <property type="protein sequence ID" value="CAH0098768.1"/>
    <property type="molecule type" value="Genomic_DNA"/>
</dbReference>
<feature type="compositionally biased region" description="Polar residues" evidence="6">
    <location>
        <begin position="706"/>
        <end position="716"/>
    </location>
</feature>